<name>A0AAC9L798_9PSEU</name>
<evidence type="ECO:0000256" key="1">
    <source>
        <dbReference type="ARBA" id="ARBA00023015"/>
    </source>
</evidence>
<evidence type="ECO:0000256" key="3">
    <source>
        <dbReference type="ARBA" id="ARBA00023163"/>
    </source>
</evidence>
<dbReference type="InterPro" id="IPR036271">
    <property type="entry name" value="Tet_transcr_reg_TetR-rel_C_sf"/>
</dbReference>
<keyword evidence="3" id="KW-0804">Transcription</keyword>
<organism evidence="6 7">
    <name type="scientific">Actinoalloteichus fjordicus</name>
    <dbReference type="NCBI Taxonomy" id="1612552"/>
    <lineage>
        <taxon>Bacteria</taxon>
        <taxon>Bacillati</taxon>
        <taxon>Actinomycetota</taxon>
        <taxon>Actinomycetes</taxon>
        <taxon>Pseudonocardiales</taxon>
        <taxon>Pseudonocardiaceae</taxon>
        <taxon>Actinoalloteichus</taxon>
    </lineage>
</organism>
<dbReference type="Gene3D" id="1.10.357.10">
    <property type="entry name" value="Tetracycline Repressor, domain 2"/>
    <property type="match status" value="1"/>
</dbReference>
<dbReference type="Pfam" id="PF02909">
    <property type="entry name" value="TetR_C_1"/>
    <property type="match status" value="1"/>
</dbReference>
<keyword evidence="2 4" id="KW-0238">DNA-binding</keyword>
<gene>
    <name evidence="6" type="ORF">UA74_00075</name>
</gene>
<dbReference type="Pfam" id="PF00440">
    <property type="entry name" value="TetR_N"/>
    <property type="match status" value="1"/>
</dbReference>
<evidence type="ECO:0000259" key="5">
    <source>
        <dbReference type="PROSITE" id="PS50977"/>
    </source>
</evidence>
<dbReference type="GO" id="GO:0003700">
    <property type="term" value="F:DNA-binding transcription factor activity"/>
    <property type="evidence" value="ECO:0007669"/>
    <property type="project" value="TreeGrafter"/>
</dbReference>
<accession>A0AAC9L798</accession>
<evidence type="ECO:0000313" key="7">
    <source>
        <dbReference type="Proteomes" id="UP000185511"/>
    </source>
</evidence>
<dbReference type="PANTHER" id="PTHR30055">
    <property type="entry name" value="HTH-TYPE TRANSCRIPTIONAL REGULATOR RUTR"/>
    <property type="match status" value="1"/>
</dbReference>
<dbReference type="PANTHER" id="PTHR30055:SF151">
    <property type="entry name" value="TRANSCRIPTIONAL REGULATORY PROTEIN"/>
    <property type="match status" value="1"/>
</dbReference>
<evidence type="ECO:0000256" key="4">
    <source>
        <dbReference type="PROSITE-ProRule" id="PRU00335"/>
    </source>
</evidence>
<reference evidence="7" key="1">
    <citation type="submission" date="2016-06" db="EMBL/GenBank/DDBJ databases">
        <title>Complete genome sequence of Actinoalloteichus fjordicus DSM 46855 (=ADI127-17), type strain of the new species Actinoalloteichus fjordicus.</title>
        <authorList>
            <person name="Ruckert C."/>
            <person name="Nouioui I."/>
            <person name="Willmese J."/>
            <person name="van Wezel G."/>
            <person name="Klenk H.-P."/>
            <person name="Kalinowski J."/>
            <person name="Zotchev S.B."/>
        </authorList>
    </citation>
    <scope>NUCLEOTIDE SEQUENCE [LARGE SCALE GENOMIC DNA]</scope>
    <source>
        <strain evidence="7">ADI127-7</strain>
    </source>
</reference>
<dbReference type="Proteomes" id="UP000185511">
    <property type="component" value="Chromosome"/>
</dbReference>
<dbReference type="AlphaFoldDB" id="A0AAC9L798"/>
<sequence length="253" mass="27267">MDYDAVPDSLRRLWRLPSPPARLGRKSTLDVETVVATAVRLADAGGLDAATLPRVAEELGVTAMSLYRYVGSKQELLQLMMDAASKPGAASASGAGWREGLRSWAVDLWELYRGRPWVPRVPVYSTPSGPNQIAWLERGLAQLASSRLGWGERLAALTLLNGFARHSVLLTQDLAEGRPPGQTQAESEQQYAVALRDLVDPERFPHTASMFASGVLAASDASSEETAREDFAAGLELVLDGLAVRIGDVPDTD</sequence>
<dbReference type="InterPro" id="IPR004111">
    <property type="entry name" value="Repressor_TetR_C"/>
</dbReference>
<evidence type="ECO:0000256" key="2">
    <source>
        <dbReference type="ARBA" id="ARBA00023125"/>
    </source>
</evidence>
<proteinExistence type="predicted"/>
<dbReference type="EMBL" id="CP016076">
    <property type="protein sequence ID" value="APU12116.1"/>
    <property type="molecule type" value="Genomic_DNA"/>
</dbReference>
<dbReference type="GO" id="GO:0045892">
    <property type="term" value="P:negative regulation of DNA-templated transcription"/>
    <property type="evidence" value="ECO:0007669"/>
    <property type="project" value="InterPro"/>
</dbReference>
<dbReference type="Gene3D" id="1.10.10.60">
    <property type="entry name" value="Homeodomain-like"/>
    <property type="match status" value="1"/>
</dbReference>
<dbReference type="SUPFAM" id="SSF48498">
    <property type="entry name" value="Tetracyclin repressor-like, C-terminal domain"/>
    <property type="match status" value="1"/>
</dbReference>
<dbReference type="InterPro" id="IPR009057">
    <property type="entry name" value="Homeodomain-like_sf"/>
</dbReference>
<evidence type="ECO:0000313" key="6">
    <source>
        <dbReference type="EMBL" id="APU12116.1"/>
    </source>
</evidence>
<keyword evidence="1" id="KW-0805">Transcription regulation</keyword>
<dbReference type="PRINTS" id="PR00455">
    <property type="entry name" value="HTHTETR"/>
</dbReference>
<dbReference type="InterPro" id="IPR050109">
    <property type="entry name" value="HTH-type_TetR-like_transc_reg"/>
</dbReference>
<dbReference type="SUPFAM" id="SSF46689">
    <property type="entry name" value="Homeodomain-like"/>
    <property type="match status" value="1"/>
</dbReference>
<dbReference type="GO" id="GO:0000976">
    <property type="term" value="F:transcription cis-regulatory region binding"/>
    <property type="evidence" value="ECO:0007669"/>
    <property type="project" value="TreeGrafter"/>
</dbReference>
<feature type="DNA-binding region" description="H-T-H motif" evidence="4">
    <location>
        <begin position="51"/>
        <end position="70"/>
    </location>
</feature>
<dbReference type="RefSeq" id="WP_075763658.1">
    <property type="nucleotide sequence ID" value="NZ_CP016076.1"/>
</dbReference>
<dbReference type="PROSITE" id="PS50977">
    <property type="entry name" value="HTH_TETR_2"/>
    <property type="match status" value="1"/>
</dbReference>
<protein>
    <submittedName>
        <fullName evidence="6">Transcriptional regulator, TetR family</fullName>
    </submittedName>
</protein>
<feature type="domain" description="HTH tetR-type" evidence="5">
    <location>
        <begin position="28"/>
        <end position="88"/>
    </location>
</feature>
<keyword evidence="7" id="KW-1185">Reference proteome</keyword>
<dbReference type="KEGG" id="acad:UA74_00075"/>
<dbReference type="InterPro" id="IPR001647">
    <property type="entry name" value="HTH_TetR"/>
</dbReference>